<dbReference type="PANTHER" id="PTHR24567">
    <property type="entry name" value="CRP FAMILY TRANSCRIPTIONAL REGULATORY PROTEIN"/>
    <property type="match status" value="1"/>
</dbReference>
<dbReference type="Gene3D" id="1.10.10.10">
    <property type="entry name" value="Winged helix-like DNA-binding domain superfamily/Winged helix DNA-binding domain"/>
    <property type="match status" value="1"/>
</dbReference>
<keyword evidence="1" id="KW-0805">Transcription regulation</keyword>
<gene>
    <name evidence="5" type="ORF">ACFFU9_08270</name>
</gene>
<organism evidence="5 6">
    <name type="scientific">Mariniflexile ostreae</name>
    <dbReference type="NCBI Taxonomy" id="1520892"/>
    <lineage>
        <taxon>Bacteria</taxon>
        <taxon>Pseudomonadati</taxon>
        <taxon>Bacteroidota</taxon>
        <taxon>Flavobacteriia</taxon>
        <taxon>Flavobacteriales</taxon>
        <taxon>Flavobacteriaceae</taxon>
        <taxon>Mariniflexile</taxon>
    </lineage>
</organism>
<accession>A0ABV5FBC2</accession>
<sequence length="209" mass="24353">METELLQKNFSHIFDTKLITAISEVGILKNFKKDDIIIDINQYLTHIPLLVSGHVKILREDENGYDLLIYFLEVGDTCTMSLSCCAESSKSKIRAIAEKDSSLIMIPVNNMQEWFNTNETWRGFILNTYQKRFSEMLDTIDTLAFLKMDERLLKFLIDKTILHDSKTIFVKHQEIAEDLHTSRVVISRLLKQLENQNKIKLSRNKIEVL</sequence>
<keyword evidence="3" id="KW-0804">Transcription</keyword>
<dbReference type="PROSITE" id="PS51063">
    <property type="entry name" value="HTH_CRP_2"/>
    <property type="match status" value="1"/>
</dbReference>
<dbReference type="PANTHER" id="PTHR24567:SF26">
    <property type="entry name" value="REGULATORY PROTEIN YEIL"/>
    <property type="match status" value="1"/>
</dbReference>
<keyword evidence="2" id="KW-0238">DNA-binding</keyword>
<keyword evidence="6" id="KW-1185">Reference proteome</keyword>
<dbReference type="InterPro" id="IPR018490">
    <property type="entry name" value="cNMP-bd_dom_sf"/>
</dbReference>
<evidence type="ECO:0000313" key="5">
    <source>
        <dbReference type="EMBL" id="MFB9056735.1"/>
    </source>
</evidence>
<dbReference type="InterPro" id="IPR036388">
    <property type="entry name" value="WH-like_DNA-bd_sf"/>
</dbReference>
<dbReference type="RefSeq" id="WP_379860934.1">
    <property type="nucleotide sequence ID" value="NZ_JBHMFC010000030.1"/>
</dbReference>
<dbReference type="Gene3D" id="2.60.120.10">
    <property type="entry name" value="Jelly Rolls"/>
    <property type="match status" value="1"/>
</dbReference>
<dbReference type="Pfam" id="PF13545">
    <property type="entry name" value="HTH_Crp_2"/>
    <property type="match status" value="1"/>
</dbReference>
<comment type="caution">
    <text evidence="5">The sequence shown here is derived from an EMBL/GenBank/DDBJ whole genome shotgun (WGS) entry which is preliminary data.</text>
</comment>
<evidence type="ECO:0000313" key="6">
    <source>
        <dbReference type="Proteomes" id="UP001589585"/>
    </source>
</evidence>
<dbReference type="SUPFAM" id="SSF51206">
    <property type="entry name" value="cAMP-binding domain-like"/>
    <property type="match status" value="1"/>
</dbReference>
<evidence type="ECO:0000256" key="1">
    <source>
        <dbReference type="ARBA" id="ARBA00023015"/>
    </source>
</evidence>
<dbReference type="EMBL" id="JBHMFC010000030">
    <property type="protein sequence ID" value="MFB9056735.1"/>
    <property type="molecule type" value="Genomic_DNA"/>
</dbReference>
<dbReference type="InterPro" id="IPR012318">
    <property type="entry name" value="HTH_CRP"/>
</dbReference>
<protein>
    <submittedName>
        <fullName evidence="5">Crp/Fnr family transcriptional regulator</fullName>
    </submittedName>
</protein>
<dbReference type="InterPro" id="IPR014710">
    <property type="entry name" value="RmlC-like_jellyroll"/>
</dbReference>
<reference evidence="5 6" key="1">
    <citation type="submission" date="2024-09" db="EMBL/GenBank/DDBJ databases">
        <authorList>
            <person name="Sun Q."/>
            <person name="Mori K."/>
        </authorList>
    </citation>
    <scope>NUCLEOTIDE SEQUENCE [LARGE SCALE GENOMIC DNA]</scope>
    <source>
        <strain evidence="5 6">CECT 8622</strain>
    </source>
</reference>
<proteinExistence type="predicted"/>
<evidence type="ECO:0000256" key="3">
    <source>
        <dbReference type="ARBA" id="ARBA00023163"/>
    </source>
</evidence>
<evidence type="ECO:0000259" key="4">
    <source>
        <dbReference type="PROSITE" id="PS51063"/>
    </source>
</evidence>
<dbReference type="InterPro" id="IPR050397">
    <property type="entry name" value="Env_Response_Regulators"/>
</dbReference>
<evidence type="ECO:0000256" key="2">
    <source>
        <dbReference type="ARBA" id="ARBA00023125"/>
    </source>
</evidence>
<dbReference type="Proteomes" id="UP001589585">
    <property type="component" value="Unassembled WGS sequence"/>
</dbReference>
<dbReference type="SUPFAM" id="SSF46785">
    <property type="entry name" value="Winged helix' DNA-binding domain"/>
    <property type="match status" value="1"/>
</dbReference>
<feature type="domain" description="HTH crp-type" evidence="4">
    <location>
        <begin position="146"/>
        <end position="209"/>
    </location>
</feature>
<dbReference type="Pfam" id="PF00027">
    <property type="entry name" value="cNMP_binding"/>
    <property type="match status" value="1"/>
</dbReference>
<dbReference type="CDD" id="cd00038">
    <property type="entry name" value="CAP_ED"/>
    <property type="match status" value="1"/>
</dbReference>
<name>A0ABV5FBC2_9FLAO</name>
<dbReference type="InterPro" id="IPR000595">
    <property type="entry name" value="cNMP-bd_dom"/>
</dbReference>
<dbReference type="InterPro" id="IPR036390">
    <property type="entry name" value="WH_DNA-bd_sf"/>
</dbReference>